<protein>
    <recommendedName>
        <fullName evidence="3">CRISPR system Cms protein Csm5</fullName>
    </recommendedName>
    <alternativeName>
        <fullName evidence="6">CRISPR type III A-associated protein Csm5</fullName>
    </alternativeName>
</protein>
<feature type="domain" description="CRISPR type III-associated protein" evidence="8">
    <location>
        <begin position="15"/>
        <end position="197"/>
    </location>
</feature>
<evidence type="ECO:0000256" key="3">
    <source>
        <dbReference type="ARBA" id="ARBA00016113"/>
    </source>
</evidence>
<dbReference type="KEGG" id="dog:HP555_12300"/>
<dbReference type="PANTHER" id="PTHR38007:SF1">
    <property type="entry name" value="CRISPR SYSTEM CMS PROTEIN CSM5"/>
    <property type="match status" value="1"/>
</dbReference>
<evidence type="ECO:0000256" key="2">
    <source>
        <dbReference type="ARBA" id="ARBA00006680"/>
    </source>
</evidence>
<dbReference type="GO" id="GO:0003723">
    <property type="term" value="F:RNA binding"/>
    <property type="evidence" value="ECO:0007669"/>
    <property type="project" value="UniProtKB-KW"/>
</dbReference>
<feature type="coiled-coil region" evidence="7">
    <location>
        <begin position="297"/>
        <end position="324"/>
    </location>
</feature>
<evidence type="ECO:0000313" key="9">
    <source>
        <dbReference type="EMBL" id="QQG66595.1"/>
    </source>
</evidence>
<evidence type="ECO:0000256" key="6">
    <source>
        <dbReference type="ARBA" id="ARBA00031720"/>
    </source>
</evidence>
<dbReference type="Proteomes" id="UP000596092">
    <property type="component" value="Chromosome"/>
</dbReference>
<name>A0A7T5VER4_9BACT</name>
<keyword evidence="10" id="KW-1185">Reference proteome</keyword>
<dbReference type="AlphaFoldDB" id="A0A7T5VER4"/>
<dbReference type="GO" id="GO:0051607">
    <property type="term" value="P:defense response to virus"/>
    <property type="evidence" value="ECO:0007669"/>
    <property type="project" value="UniProtKB-KW"/>
</dbReference>
<accession>A0A7T5VER4</accession>
<dbReference type="Pfam" id="PF03787">
    <property type="entry name" value="RAMPs"/>
    <property type="match status" value="1"/>
</dbReference>
<evidence type="ECO:0000256" key="7">
    <source>
        <dbReference type="SAM" id="Coils"/>
    </source>
</evidence>
<evidence type="ECO:0000256" key="5">
    <source>
        <dbReference type="ARBA" id="ARBA00023118"/>
    </source>
</evidence>
<keyword evidence="4" id="KW-0694">RNA-binding</keyword>
<dbReference type="InterPro" id="IPR005537">
    <property type="entry name" value="RAMP_III_fam"/>
</dbReference>
<comment type="function">
    <text evidence="1">This subunit might be involved in maturation of a crRNA intermediate to its mature form.</text>
</comment>
<evidence type="ECO:0000313" key="10">
    <source>
        <dbReference type="Proteomes" id="UP000596092"/>
    </source>
</evidence>
<evidence type="ECO:0000259" key="8">
    <source>
        <dbReference type="Pfam" id="PF03787"/>
    </source>
</evidence>
<evidence type="ECO:0000256" key="4">
    <source>
        <dbReference type="ARBA" id="ARBA00022884"/>
    </source>
</evidence>
<dbReference type="PANTHER" id="PTHR38007">
    <property type="entry name" value="CRISPR SYSTEM CMS PROTEIN CSM5"/>
    <property type="match status" value="1"/>
</dbReference>
<dbReference type="RefSeq" id="WP_199262875.1">
    <property type="nucleotide sequence ID" value="NZ_CP054140.1"/>
</dbReference>
<sequence length="564" mass="64616">MKQDRSIRETYQLNVQLLTPVHIGCGKNYVQDIDYIKSGQKVSVFDQNKLFAEVAALGETAVNEFTAAVEEQQVHSFLREKKINLNSITLYSFSWSTENRLARMPRDIRRYIRDGLGRPLIPGSSLKGLFRSAILSRLNEENKNREVKKLVEKIKVSSQSKKRSDLNPKYAADPVLHALLGKDAKYNLMRSLTVSDCVLPSNAVQVDEAYVTSLETGATRFKRKKWSMLIEQVRPGECAIGQISFDRFLQEQAQGKAVFNFQTTLNRDWLVQALRQRTSRFLDAERKFLHDKNGDGVKQLQQFYNQLQRQIEQLKDNEAIAQFAWGSGWQGMTGALLAPDDLTRDVRTALQLAKHRLNFPFPKSRRLSGGDEAAKPIGWVKLSFISSENNDPPQEEDPTATVRKSLEKMNIIQNWDQLKRAASDLNKENNEKEDAVAKAFKEAALRVKANYPDKWTPERDSQVKAWLAPAGLTWTDSTTADPVEEEPSGSPNRITEAAFKDYGDWLNRHQDFQINELNQAEATALLTLFKDWNLDNNKSWRKTPAKKEWWQEVRKRIQQLKKTG</sequence>
<dbReference type="EMBL" id="CP054140">
    <property type="protein sequence ID" value="QQG66595.1"/>
    <property type="molecule type" value="Genomic_DNA"/>
</dbReference>
<feature type="coiled-coil region" evidence="7">
    <location>
        <begin position="415"/>
        <end position="442"/>
    </location>
</feature>
<keyword evidence="7" id="KW-0175">Coiled coil</keyword>
<keyword evidence="5" id="KW-0051">Antiviral defense</keyword>
<organism evidence="9 10">
    <name type="scientific">Desulfobulbus oligotrophicus</name>
    <dbReference type="NCBI Taxonomy" id="1909699"/>
    <lineage>
        <taxon>Bacteria</taxon>
        <taxon>Pseudomonadati</taxon>
        <taxon>Thermodesulfobacteriota</taxon>
        <taxon>Desulfobulbia</taxon>
        <taxon>Desulfobulbales</taxon>
        <taxon>Desulfobulbaceae</taxon>
        <taxon>Desulfobulbus</taxon>
    </lineage>
</organism>
<reference evidence="9 10" key="1">
    <citation type="submission" date="2020-05" db="EMBL/GenBank/DDBJ databases">
        <title>Complete genome of Desulfobulbus oligotrophicus.</title>
        <authorList>
            <person name="Podar M."/>
        </authorList>
    </citation>
    <scope>NUCLEOTIDE SEQUENCE [LARGE SCALE GENOMIC DNA]</scope>
    <source>
        <strain evidence="9 10">Prop6</strain>
    </source>
</reference>
<comment type="similarity">
    <text evidence="2">Belongs to the CRISPR-associated Csm5 family.</text>
</comment>
<gene>
    <name evidence="9" type="primary">csm5</name>
    <name evidence="9" type="ORF">HP555_12300</name>
</gene>
<dbReference type="InterPro" id="IPR010173">
    <property type="entry name" value="CRISPR-assoc_Csm5"/>
</dbReference>
<proteinExistence type="inferred from homology"/>
<evidence type="ECO:0000256" key="1">
    <source>
        <dbReference type="ARBA" id="ARBA00003088"/>
    </source>
</evidence>
<dbReference type="NCBIfam" id="TIGR01899">
    <property type="entry name" value="cas_TM1807_csm5"/>
    <property type="match status" value="1"/>
</dbReference>